<dbReference type="AlphaFoldDB" id="A0A8H4IMR1"/>
<reference evidence="2" key="1">
    <citation type="submission" date="2020-04" db="EMBL/GenBank/DDBJ databases">
        <title>Genome Assembly and Annotation of Botryosphaeria dothidea sdau 11-99, a Latent Pathogen of Apple Fruit Ring Rot in China.</title>
        <authorList>
            <person name="Yu C."/>
            <person name="Diao Y."/>
            <person name="Lu Q."/>
            <person name="Zhao J."/>
            <person name="Cui S."/>
            <person name="Peng C."/>
            <person name="He B."/>
            <person name="Liu H."/>
        </authorList>
    </citation>
    <scope>NUCLEOTIDE SEQUENCE [LARGE SCALE GENOMIC DNA]</scope>
    <source>
        <strain evidence="2">Sdau11-99</strain>
    </source>
</reference>
<sequence length="120" mass="12655">MLFNTIILTATALFSAAMASPVAEGGAQLEARQRAGQQCVLYWQLGVPEGGASISGCEPFTLGGTGRQTLNINSRGFPNCQIDVDTTPACRDFRVAGVRNCGNSRSFQFGAPGELRVCNP</sequence>
<feature type="signal peptide" evidence="1">
    <location>
        <begin position="1"/>
        <end position="19"/>
    </location>
</feature>
<comment type="caution">
    <text evidence="2">The sequence shown here is derived from an EMBL/GenBank/DDBJ whole genome shotgun (WGS) entry which is preliminary data.</text>
</comment>
<name>A0A8H4IMR1_9PEZI</name>
<evidence type="ECO:0000313" key="2">
    <source>
        <dbReference type="EMBL" id="KAF4304355.1"/>
    </source>
</evidence>
<protein>
    <submittedName>
        <fullName evidence="2">Uncharacterized protein</fullName>
    </submittedName>
</protein>
<organism evidence="2 3">
    <name type="scientific">Botryosphaeria dothidea</name>
    <dbReference type="NCBI Taxonomy" id="55169"/>
    <lineage>
        <taxon>Eukaryota</taxon>
        <taxon>Fungi</taxon>
        <taxon>Dikarya</taxon>
        <taxon>Ascomycota</taxon>
        <taxon>Pezizomycotina</taxon>
        <taxon>Dothideomycetes</taxon>
        <taxon>Dothideomycetes incertae sedis</taxon>
        <taxon>Botryosphaeriales</taxon>
        <taxon>Botryosphaeriaceae</taxon>
        <taxon>Botryosphaeria</taxon>
    </lineage>
</organism>
<dbReference type="EMBL" id="WWBZ02000051">
    <property type="protein sequence ID" value="KAF4304355.1"/>
    <property type="molecule type" value="Genomic_DNA"/>
</dbReference>
<evidence type="ECO:0000256" key="1">
    <source>
        <dbReference type="SAM" id="SignalP"/>
    </source>
</evidence>
<proteinExistence type="predicted"/>
<feature type="chain" id="PRO_5034181209" evidence="1">
    <location>
        <begin position="20"/>
        <end position="120"/>
    </location>
</feature>
<keyword evidence="3" id="KW-1185">Reference proteome</keyword>
<dbReference type="OrthoDB" id="5225416at2759"/>
<evidence type="ECO:0000313" key="3">
    <source>
        <dbReference type="Proteomes" id="UP000572817"/>
    </source>
</evidence>
<keyword evidence="1" id="KW-0732">Signal</keyword>
<gene>
    <name evidence="2" type="ORF">GTA08_BOTSDO08336</name>
</gene>
<dbReference type="Proteomes" id="UP000572817">
    <property type="component" value="Unassembled WGS sequence"/>
</dbReference>
<accession>A0A8H4IMR1</accession>